<dbReference type="EMBL" id="UGOG01000001">
    <property type="protein sequence ID" value="STX62469.1"/>
    <property type="molecule type" value="Genomic_DNA"/>
</dbReference>
<reference evidence="1 3" key="1">
    <citation type="submission" date="2015-11" db="EMBL/GenBank/DDBJ databases">
        <title>Genomic analysis of 38 Legionella species identifies large and diverse effector repertoires.</title>
        <authorList>
            <person name="Burstein D."/>
            <person name="Amaro F."/>
            <person name="Zusman T."/>
            <person name="Lifshitz Z."/>
            <person name="Cohen O."/>
            <person name="Gilbert J.A."/>
            <person name="Pupko T."/>
            <person name="Shuman H.A."/>
            <person name="Segal G."/>
        </authorList>
    </citation>
    <scope>NUCLEOTIDE SEQUENCE [LARGE SCALE GENOMIC DNA]</scope>
    <source>
        <strain evidence="1 3">ATCC 43877</strain>
    </source>
</reference>
<reference evidence="2 4" key="2">
    <citation type="submission" date="2018-06" db="EMBL/GenBank/DDBJ databases">
        <authorList>
            <consortium name="Pathogen Informatics"/>
            <person name="Doyle S."/>
        </authorList>
    </citation>
    <scope>NUCLEOTIDE SEQUENCE [LARGE SCALE GENOMIC DNA]</scope>
    <source>
        <strain evidence="2 4">NCTC12239</strain>
    </source>
</reference>
<sequence length="436" mass="49810">MAATQDSLIEKIYNDRYKFVDFSTVRFTAITQEIKRYICSNYYHKLIDCKTYNNPSNSLETVEDIIIFLPNDKLASIAAEFDDIKQPIILETSKMAVVSVFEISDGKIVDTNVLALKIKTSINEEFRQVIYMDGIGKPDTPNRWPSGIIFFVPLRDIKHFEDLVNGTENYICMSKQIGFSIIIETSEQESFNKLIRNLDVRILDQTSLLKHSSKIKIDFIIPIDIGFKIYGILLASPWIEINYFPSEAILSDNIALINHAKQSGNFIRTILMEKNENKAIEQLRADIELRNCTLRVSVRCLYGHNMHRKFEELIPVIDGYCYITPWQLACMIGSNKVLHYYLELDPIPESVDKNVLEMIDLFIARLDQSTTTFEFFAAQDSSLTLAAQQMRLLYLCFGQIFSDILPPGVSSQLLSSIIDDAELLKSQSSAKQNIIG</sequence>
<dbReference type="Proteomes" id="UP000054985">
    <property type="component" value="Unassembled WGS sequence"/>
</dbReference>
<proteinExistence type="predicted"/>
<evidence type="ECO:0000313" key="2">
    <source>
        <dbReference type="EMBL" id="STX62469.1"/>
    </source>
</evidence>
<dbReference type="RefSeq" id="WP_028383021.1">
    <property type="nucleotide sequence ID" value="NZ_CAAAJG010000003.1"/>
</dbReference>
<keyword evidence="3" id="KW-1185">Reference proteome</keyword>
<dbReference type="AlphaFoldDB" id="A0A378JZL9"/>
<evidence type="ECO:0000313" key="3">
    <source>
        <dbReference type="Proteomes" id="UP000054985"/>
    </source>
</evidence>
<dbReference type="Proteomes" id="UP000254040">
    <property type="component" value="Unassembled WGS sequence"/>
</dbReference>
<evidence type="ECO:0000313" key="1">
    <source>
        <dbReference type="EMBL" id="KTD32374.1"/>
    </source>
</evidence>
<accession>A0A378JZL9</accession>
<dbReference type="EMBL" id="LNYN01000029">
    <property type="protein sequence ID" value="KTD32374.1"/>
    <property type="molecule type" value="Genomic_DNA"/>
</dbReference>
<protein>
    <submittedName>
        <fullName evidence="2">Uncharacterized protein</fullName>
    </submittedName>
</protein>
<gene>
    <name evidence="1" type="ORF">Lmor_2312</name>
    <name evidence="2" type="ORF">NCTC12239_01401</name>
</gene>
<name>A0A378JZL9_9GAMM</name>
<organism evidence="2 4">
    <name type="scientific">Legionella moravica</name>
    <dbReference type="NCBI Taxonomy" id="39962"/>
    <lineage>
        <taxon>Bacteria</taxon>
        <taxon>Pseudomonadati</taxon>
        <taxon>Pseudomonadota</taxon>
        <taxon>Gammaproteobacteria</taxon>
        <taxon>Legionellales</taxon>
        <taxon>Legionellaceae</taxon>
        <taxon>Legionella</taxon>
    </lineage>
</organism>
<evidence type="ECO:0000313" key="4">
    <source>
        <dbReference type="Proteomes" id="UP000254040"/>
    </source>
</evidence>
<dbReference type="OrthoDB" id="9942831at2"/>